<dbReference type="PRINTS" id="PR00080">
    <property type="entry name" value="SDRFAMILY"/>
</dbReference>
<gene>
    <name evidence="4" type="ORF">L1049_006684</name>
</gene>
<reference evidence="4 5" key="1">
    <citation type="journal article" date="2024" name="Plant J.">
        <title>Genome sequences and population genomics reveal climatic adaptation and genomic divergence between two closely related sweetgum species.</title>
        <authorList>
            <person name="Xu W.Q."/>
            <person name="Ren C.Q."/>
            <person name="Zhang X.Y."/>
            <person name="Comes H.P."/>
            <person name="Liu X.H."/>
            <person name="Li Y.G."/>
            <person name="Kettle C.J."/>
            <person name="Jalonen R."/>
            <person name="Gaisberger H."/>
            <person name="Ma Y.Z."/>
            <person name="Qiu Y.X."/>
        </authorList>
    </citation>
    <scope>NUCLEOTIDE SEQUENCE [LARGE SCALE GENOMIC DNA]</scope>
    <source>
        <strain evidence="4">Hangzhou</strain>
    </source>
</reference>
<dbReference type="FunFam" id="3.40.50.720:FF:000137">
    <property type="entry name" value="Hydroxysteroid (17-beta) dehydrogenase 3"/>
    <property type="match status" value="1"/>
</dbReference>
<evidence type="ECO:0000256" key="3">
    <source>
        <dbReference type="RuleBase" id="RU000363"/>
    </source>
</evidence>
<keyword evidence="1" id="KW-0521">NADP</keyword>
<dbReference type="PANTHER" id="PTHR43899:SF26">
    <property type="entry name" value="ENOYL-(ACYL CARRIER) REDUCTASE"/>
    <property type="match status" value="1"/>
</dbReference>
<protein>
    <submittedName>
        <fullName evidence="4">Uncharacterized protein</fullName>
    </submittedName>
</protein>
<proteinExistence type="inferred from homology"/>
<dbReference type="GO" id="GO:0045703">
    <property type="term" value="F:ketoreductase activity"/>
    <property type="evidence" value="ECO:0007669"/>
    <property type="project" value="TreeGrafter"/>
</dbReference>
<dbReference type="Pfam" id="PF00106">
    <property type="entry name" value="adh_short"/>
    <property type="match status" value="1"/>
</dbReference>
<accession>A0AAP0RHM9</accession>
<dbReference type="PIRSF" id="PIRSF000126">
    <property type="entry name" value="11-beta-HSD1"/>
    <property type="match status" value="1"/>
</dbReference>
<dbReference type="SUPFAM" id="SSF51735">
    <property type="entry name" value="NAD(P)-binding Rossmann-fold domains"/>
    <property type="match status" value="1"/>
</dbReference>
<dbReference type="PRINTS" id="PR00081">
    <property type="entry name" value="GDHRDH"/>
</dbReference>
<dbReference type="AlphaFoldDB" id="A0AAP0RHM9"/>
<dbReference type="EMBL" id="JBBPBK010000010">
    <property type="protein sequence ID" value="KAK9277145.1"/>
    <property type="molecule type" value="Genomic_DNA"/>
</dbReference>
<dbReference type="InterPro" id="IPR002347">
    <property type="entry name" value="SDR_fam"/>
</dbReference>
<dbReference type="GO" id="GO:0005783">
    <property type="term" value="C:endoplasmic reticulum"/>
    <property type="evidence" value="ECO:0007669"/>
    <property type="project" value="TreeGrafter"/>
</dbReference>
<dbReference type="PANTHER" id="PTHR43899">
    <property type="entry name" value="RH59310P"/>
    <property type="match status" value="1"/>
</dbReference>
<dbReference type="InterPro" id="IPR051019">
    <property type="entry name" value="VLCFA-Steroid_DH"/>
</dbReference>
<comment type="caution">
    <text evidence="4">The sequence shown here is derived from an EMBL/GenBank/DDBJ whole genome shotgun (WGS) entry which is preliminary data.</text>
</comment>
<dbReference type="InterPro" id="IPR036291">
    <property type="entry name" value="NAD(P)-bd_dom_sf"/>
</dbReference>
<dbReference type="CDD" id="cd05356">
    <property type="entry name" value="17beta-HSD1_like_SDR_c"/>
    <property type="match status" value="1"/>
</dbReference>
<name>A0AAP0RHM9_LIQFO</name>
<dbReference type="Proteomes" id="UP001415857">
    <property type="component" value="Unassembled WGS sequence"/>
</dbReference>
<keyword evidence="2" id="KW-0560">Oxidoreductase</keyword>
<evidence type="ECO:0000313" key="5">
    <source>
        <dbReference type="Proteomes" id="UP001415857"/>
    </source>
</evidence>
<evidence type="ECO:0000256" key="2">
    <source>
        <dbReference type="ARBA" id="ARBA00023002"/>
    </source>
</evidence>
<sequence length="317" mass="35444">MLSTFADHLKTQPSWILLLSCLGFLSILKHSISLLKWVFITFLRPPKNLKKYGSWAVITGSTDGIGKAFAFQLAQKGLNLILVSRNSEKLKAVSSEIQTIFPSTQVKIVALDFLVGVTAGVRLLEEAIEGVDVGVLINNVGITYPAARFFHEVDEEAWMNVVRVNLEGTTRVTRAVLRGMLKRKRGAIVNIGSGASVVVPSHPLYAIYAATKAYVDQLSRCLYVEYKHWGIDVQCQVPLYVATKMVSKMVSTERSTLFIPMAEDYARAAIRRIGYEARCTPYWAHSLQWFFVHLLPEAAVDAWRLSIGIRRRGKIVT</sequence>
<dbReference type="Gene3D" id="3.40.50.720">
    <property type="entry name" value="NAD(P)-binding Rossmann-like Domain"/>
    <property type="match status" value="1"/>
</dbReference>
<comment type="similarity">
    <text evidence="3">Belongs to the short-chain dehydrogenases/reductases (SDR) family.</text>
</comment>
<organism evidence="4 5">
    <name type="scientific">Liquidambar formosana</name>
    <name type="common">Formosan gum</name>
    <dbReference type="NCBI Taxonomy" id="63359"/>
    <lineage>
        <taxon>Eukaryota</taxon>
        <taxon>Viridiplantae</taxon>
        <taxon>Streptophyta</taxon>
        <taxon>Embryophyta</taxon>
        <taxon>Tracheophyta</taxon>
        <taxon>Spermatophyta</taxon>
        <taxon>Magnoliopsida</taxon>
        <taxon>eudicotyledons</taxon>
        <taxon>Gunneridae</taxon>
        <taxon>Pentapetalae</taxon>
        <taxon>Saxifragales</taxon>
        <taxon>Altingiaceae</taxon>
        <taxon>Liquidambar</taxon>
    </lineage>
</organism>
<keyword evidence="5" id="KW-1185">Reference proteome</keyword>
<evidence type="ECO:0000313" key="4">
    <source>
        <dbReference type="EMBL" id="KAK9277145.1"/>
    </source>
</evidence>
<evidence type="ECO:0000256" key="1">
    <source>
        <dbReference type="ARBA" id="ARBA00022857"/>
    </source>
</evidence>